<feature type="domain" description="Mannosyl-glycoprotein endo-beta-N-acetylglucosamidase-like" evidence="2">
    <location>
        <begin position="2"/>
        <end position="152"/>
    </location>
</feature>
<dbReference type="Gene3D" id="4.10.80.30">
    <property type="entry name" value="DNA polymerase, domain 6"/>
    <property type="match status" value="1"/>
</dbReference>
<evidence type="ECO:0000259" key="2">
    <source>
        <dbReference type="SMART" id="SM00047"/>
    </source>
</evidence>
<name>A0A220MHE5_9BACL</name>
<dbReference type="SMART" id="SM00047">
    <property type="entry name" value="LYZ2"/>
    <property type="match status" value="1"/>
</dbReference>
<dbReference type="InterPro" id="IPR002901">
    <property type="entry name" value="MGlyc_endo_b_GlcNAc-like_dom"/>
</dbReference>
<evidence type="ECO:0000313" key="3">
    <source>
        <dbReference type="EMBL" id="ASJ54189.1"/>
    </source>
</evidence>
<dbReference type="EMBL" id="CP018145">
    <property type="protein sequence ID" value="ASJ54189.1"/>
    <property type="molecule type" value="Genomic_DNA"/>
</dbReference>
<dbReference type="Pfam" id="PF01832">
    <property type="entry name" value="Glucosaminidase"/>
    <property type="match status" value="1"/>
</dbReference>
<gene>
    <name evidence="3" type="ORF">BP422_11915</name>
</gene>
<evidence type="ECO:0000256" key="1">
    <source>
        <dbReference type="ARBA" id="ARBA00022801"/>
    </source>
</evidence>
<organism evidence="3 4">
    <name type="scientific">Brevibacillus formosus</name>
    <dbReference type="NCBI Taxonomy" id="54913"/>
    <lineage>
        <taxon>Bacteria</taxon>
        <taxon>Bacillati</taxon>
        <taxon>Bacillota</taxon>
        <taxon>Bacilli</taxon>
        <taxon>Bacillales</taxon>
        <taxon>Paenibacillaceae</taxon>
        <taxon>Brevibacillus</taxon>
    </lineage>
</organism>
<dbReference type="PANTHER" id="PTHR33308">
    <property type="entry name" value="PEPTIDOGLYCAN HYDROLASE FLGJ"/>
    <property type="match status" value="1"/>
</dbReference>
<dbReference type="PRINTS" id="PR01002">
    <property type="entry name" value="FLGFLGJ"/>
</dbReference>
<dbReference type="AlphaFoldDB" id="A0A220MHE5"/>
<dbReference type="Gene3D" id="1.10.530.10">
    <property type="match status" value="1"/>
</dbReference>
<dbReference type="PANTHER" id="PTHR33308:SF10">
    <property type="entry name" value="EXO-GLUCOSAMINIDASE LYTG"/>
    <property type="match status" value="1"/>
</dbReference>
<evidence type="ECO:0000313" key="4">
    <source>
        <dbReference type="Proteomes" id="UP000197781"/>
    </source>
</evidence>
<dbReference type="RefSeq" id="WP_088907973.1">
    <property type="nucleotide sequence ID" value="NZ_CP018145.1"/>
</dbReference>
<proteinExistence type="predicted"/>
<keyword evidence="1 3" id="KW-0378">Hydrolase</keyword>
<sequence>MTQQEFIAKIAPAAVADMKKTRVPASLTIAQAILESNWGKSGLTVKANNLFGIKGTGPAGVCPMPTKEFYSGEWVTVTANFRAYNNWAESIADHSALILNGTKDKPTRYHGVLGADYKTAAHRIREGGYATDPAYPQKLISLIEKYELHQYDVDKSDNTVDKEQPELKLEQWEREAGLKAIDSLAAKGLLNDPDVWKRRLNDDPAGVLNELPWLMFTMLDRVTEKVTT</sequence>
<dbReference type="Proteomes" id="UP000197781">
    <property type="component" value="Chromosome"/>
</dbReference>
<dbReference type="GO" id="GO:0004040">
    <property type="term" value="F:amidase activity"/>
    <property type="evidence" value="ECO:0007669"/>
    <property type="project" value="InterPro"/>
</dbReference>
<dbReference type="KEGG" id="bfm:BP422_11915"/>
<reference evidence="3 4" key="1">
    <citation type="submission" date="2016-11" db="EMBL/GenBank/DDBJ databases">
        <authorList>
            <person name="Jaros S."/>
            <person name="Januszkiewicz K."/>
            <person name="Wedrychowicz H."/>
        </authorList>
    </citation>
    <scope>NUCLEOTIDE SEQUENCE [LARGE SCALE GENOMIC DNA]</scope>
    <source>
        <strain evidence="3 4">NF2</strain>
    </source>
</reference>
<accession>A0A220MHE5</accession>
<dbReference type="InterPro" id="IPR051056">
    <property type="entry name" value="Glycosyl_Hydrolase_73"/>
</dbReference>
<protein>
    <submittedName>
        <fullName evidence="3">Peptidoglycan hydrolase</fullName>
    </submittedName>
</protein>